<feature type="region of interest" description="Disordered" evidence="8">
    <location>
        <begin position="106"/>
        <end position="135"/>
    </location>
</feature>
<feature type="compositionally biased region" description="Basic and acidic residues" evidence="8">
    <location>
        <begin position="114"/>
        <end position="123"/>
    </location>
</feature>
<protein>
    <recommendedName>
        <fullName evidence="9">AP2/ERF domain-containing protein</fullName>
    </recommendedName>
</protein>
<dbReference type="GO" id="GO:0005634">
    <property type="term" value="C:nucleus"/>
    <property type="evidence" value="ECO:0007669"/>
    <property type="project" value="UniProtKB-SubCell"/>
</dbReference>
<keyword evidence="3" id="KW-0238">DNA-binding</keyword>
<dbReference type="InterPro" id="IPR016177">
    <property type="entry name" value="DNA-bd_dom_sf"/>
</dbReference>
<dbReference type="AlphaFoldDB" id="A0AAE0E747"/>
<dbReference type="EMBL" id="JANJYJ010000005">
    <property type="protein sequence ID" value="KAK3213349.1"/>
    <property type="molecule type" value="Genomic_DNA"/>
</dbReference>
<dbReference type="GO" id="GO:0003700">
    <property type="term" value="F:DNA-binding transcription factor activity"/>
    <property type="evidence" value="ECO:0007669"/>
    <property type="project" value="InterPro"/>
</dbReference>
<sequence>MVRPSNGGGGADGGVNGSGRYKGVRMRKWGKWVAEVRQPQSRGRIWLGSYKTAEEAARAYDAAVFCLRGASATFNFPGNLPDIPLGSELTPAQIREVAFTHACRDPSVAPELSEEPRSQELRSRSGSGLGSGSGSGYSISACECEVDGVSRVSYVDGAFYQSSGVWTF</sequence>
<dbReference type="Pfam" id="PF00847">
    <property type="entry name" value="AP2"/>
    <property type="match status" value="1"/>
</dbReference>
<accession>A0AAE0E747</accession>
<dbReference type="Proteomes" id="UP001281410">
    <property type="component" value="Unassembled WGS sequence"/>
</dbReference>
<dbReference type="PRINTS" id="PR00367">
    <property type="entry name" value="ETHRSPELEMNT"/>
</dbReference>
<dbReference type="InterPro" id="IPR051032">
    <property type="entry name" value="AP2/ERF_TF_ERF_subfamily"/>
</dbReference>
<dbReference type="CDD" id="cd00018">
    <property type="entry name" value="AP2"/>
    <property type="match status" value="1"/>
</dbReference>
<keyword evidence="4" id="KW-0010">Activator</keyword>
<evidence type="ECO:0000256" key="1">
    <source>
        <dbReference type="ARBA" id="ARBA00004123"/>
    </source>
</evidence>
<keyword evidence="2" id="KW-0805">Transcription regulation</keyword>
<evidence type="ECO:0000256" key="6">
    <source>
        <dbReference type="ARBA" id="ARBA00023242"/>
    </source>
</evidence>
<evidence type="ECO:0000256" key="8">
    <source>
        <dbReference type="SAM" id="MobiDB-lite"/>
    </source>
</evidence>
<keyword evidence="5" id="KW-0804">Transcription</keyword>
<dbReference type="PANTHER" id="PTHR31985:SF312">
    <property type="entry name" value="AP2_ERF DOMAIN-CONTAINING PROTEIN"/>
    <property type="match status" value="1"/>
</dbReference>
<comment type="caution">
    <text evidence="10">The sequence shown here is derived from an EMBL/GenBank/DDBJ whole genome shotgun (WGS) entry which is preliminary data.</text>
</comment>
<proteinExistence type="inferred from homology"/>
<dbReference type="GO" id="GO:0003677">
    <property type="term" value="F:DNA binding"/>
    <property type="evidence" value="ECO:0007669"/>
    <property type="project" value="UniProtKB-KW"/>
</dbReference>
<evidence type="ECO:0000256" key="4">
    <source>
        <dbReference type="ARBA" id="ARBA00023159"/>
    </source>
</evidence>
<gene>
    <name evidence="10" type="ORF">Dsin_018055</name>
</gene>
<dbReference type="FunFam" id="3.30.730.10:FF:000001">
    <property type="entry name" value="Ethylene-responsive transcription factor 2"/>
    <property type="match status" value="1"/>
</dbReference>
<feature type="domain" description="AP2/ERF" evidence="9">
    <location>
        <begin position="20"/>
        <end position="77"/>
    </location>
</feature>
<evidence type="ECO:0000256" key="2">
    <source>
        <dbReference type="ARBA" id="ARBA00023015"/>
    </source>
</evidence>
<evidence type="ECO:0000256" key="7">
    <source>
        <dbReference type="ARBA" id="ARBA00024343"/>
    </source>
</evidence>
<comment type="subcellular location">
    <subcellularLocation>
        <location evidence="1">Nucleus</location>
    </subcellularLocation>
</comment>
<dbReference type="PANTHER" id="PTHR31985">
    <property type="entry name" value="ETHYLENE-RESPONSIVE TRANSCRIPTION FACTOR ERF042-RELATED"/>
    <property type="match status" value="1"/>
</dbReference>
<evidence type="ECO:0000313" key="11">
    <source>
        <dbReference type="Proteomes" id="UP001281410"/>
    </source>
</evidence>
<reference evidence="10" key="1">
    <citation type="journal article" date="2023" name="Plant J.">
        <title>Genome sequences and population genomics provide insights into the demographic history, inbreeding, and mutation load of two 'living fossil' tree species of Dipteronia.</title>
        <authorList>
            <person name="Feng Y."/>
            <person name="Comes H.P."/>
            <person name="Chen J."/>
            <person name="Zhu S."/>
            <person name="Lu R."/>
            <person name="Zhang X."/>
            <person name="Li P."/>
            <person name="Qiu J."/>
            <person name="Olsen K.M."/>
            <person name="Qiu Y."/>
        </authorList>
    </citation>
    <scope>NUCLEOTIDE SEQUENCE</scope>
    <source>
        <strain evidence="10">NBL</strain>
    </source>
</reference>
<evidence type="ECO:0000256" key="5">
    <source>
        <dbReference type="ARBA" id="ARBA00023163"/>
    </source>
</evidence>
<organism evidence="10 11">
    <name type="scientific">Dipteronia sinensis</name>
    <dbReference type="NCBI Taxonomy" id="43782"/>
    <lineage>
        <taxon>Eukaryota</taxon>
        <taxon>Viridiplantae</taxon>
        <taxon>Streptophyta</taxon>
        <taxon>Embryophyta</taxon>
        <taxon>Tracheophyta</taxon>
        <taxon>Spermatophyta</taxon>
        <taxon>Magnoliopsida</taxon>
        <taxon>eudicotyledons</taxon>
        <taxon>Gunneridae</taxon>
        <taxon>Pentapetalae</taxon>
        <taxon>rosids</taxon>
        <taxon>malvids</taxon>
        <taxon>Sapindales</taxon>
        <taxon>Sapindaceae</taxon>
        <taxon>Hippocastanoideae</taxon>
        <taxon>Acereae</taxon>
        <taxon>Dipteronia</taxon>
    </lineage>
</organism>
<dbReference type="PROSITE" id="PS51032">
    <property type="entry name" value="AP2_ERF"/>
    <property type="match status" value="1"/>
</dbReference>
<comment type="similarity">
    <text evidence="7">Belongs to the AP2/ERF transcription factor family. ERF subfamily.</text>
</comment>
<dbReference type="SMART" id="SM00380">
    <property type="entry name" value="AP2"/>
    <property type="match status" value="1"/>
</dbReference>
<evidence type="ECO:0000256" key="3">
    <source>
        <dbReference type="ARBA" id="ARBA00023125"/>
    </source>
</evidence>
<name>A0AAE0E747_9ROSI</name>
<dbReference type="Gene3D" id="3.30.730.10">
    <property type="entry name" value="AP2/ERF domain"/>
    <property type="match status" value="1"/>
</dbReference>
<keyword evidence="6" id="KW-0539">Nucleus</keyword>
<dbReference type="InterPro" id="IPR001471">
    <property type="entry name" value="AP2/ERF_dom"/>
</dbReference>
<evidence type="ECO:0000313" key="10">
    <source>
        <dbReference type="EMBL" id="KAK3213349.1"/>
    </source>
</evidence>
<evidence type="ECO:0000259" key="9">
    <source>
        <dbReference type="PROSITE" id="PS51032"/>
    </source>
</evidence>
<dbReference type="InterPro" id="IPR036955">
    <property type="entry name" value="AP2/ERF_dom_sf"/>
</dbReference>
<keyword evidence="11" id="KW-1185">Reference proteome</keyword>
<dbReference type="SUPFAM" id="SSF54171">
    <property type="entry name" value="DNA-binding domain"/>
    <property type="match status" value="1"/>
</dbReference>